<evidence type="ECO:0000256" key="1">
    <source>
        <dbReference type="SAM" id="Phobius"/>
    </source>
</evidence>
<name>A0A0C2BJU1_9BURK</name>
<accession>A0A0C2BJU1</accession>
<keyword evidence="1" id="KW-1133">Transmembrane helix</keyword>
<dbReference type="STRING" id="709839.TSA66_12740"/>
<keyword evidence="1" id="KW-0472">Membrane</keyword>
<comment type="caution">
    <text evidence="2">The sequence shown here is derived from an EMBL/GenBank/DDBJ whole genome shotgun (WGS) entry which is preliminary data.</text>
</comment>
<dbReference type="AlphaFoldDB" id="A0A0C2BJU1"/>
<feature type="transmembrane region" description="Helical" evidence="1">
    <location>
        <begin position="12"/>
        <end position="30"/>
    </location>
</feature>
<protein>
    <submittedName>
        <fullName evidence="2">Uncharacterized protein</fullName>
    </submittedName>
</protein>
<dbReference type="Pfam" id="PF05545">
    <property type="entry name" value="FixQ"/>
    <property type="match status" value="1"/>
</dbReference>
<dbReference type="EMBL" id="JWJG01000028">
    <property type="protein sequence ID" value="KIF81475.1"/>
    <property type="molecule type" value="Genomic_DNA"/>
</dbReference>
<proteinExistence type="predicted"/>
<evidence type="ECO:0000313" key="2">
    <source>
        <dbReference type="EMBL" id="KIF81475.1"/>
    </source>
</evidence>
<dbReference type="RefSeq" id="WP_040040301.1">
    <property type="nucleotide sequence ID" value="NZ_JWJG01000028.1"/>
</dbReference>
<dbReference type="OrthoDB" id="8604580at2"/>
<keyword evidence="1" id="KW-0812">Transmembrane</keyword>
<keyword evidence="3" id="KW-1185">Reference proteome</keyword>
<dbReference type="Proteomes" id="UP000031572">
    <property type="component" value="Unassembled WGS sequence"/>
</dbReference>
<gene>
    <name evidence="2" type="ORF">TSA66_12740</name>
</gene>
<dbReference type="InterPro" id="IPR008621">
    <property type="entry name" value="Cbb3-typ_cyt_oxidase_comp"/>
</dbReference>
<organism evidence="2 3">
    <name type="scientific">Noviherbaspirillum autotrophicum</name>
    <dbReference type="NCBI Taxonomy" id="709839"/>
    <lineage>
        <taxon>Bacteria</taxon>
        <taxon>Pseudomonadati</taxon>
        <taxon>Pseudomonadota</taxon>
        <taxon>Betaproteobacteria</taxon>
        <taxon>Burkholderiales</taxon>
        <taxon>Oxalobacteraceae</taxon>
        <taxon>Noviherbaspirillum</taxon>
    </lineage>
</organism>
<sequence>MAFEQMITDSRILFTVVSFLTFIGIILWAYSAHRRADFEAAANLPFADEFDTQVAEKQHV</sequence>
<reference evidence="2 3" key="1">
    <citation type="submission" date="2014-12" db="EMBL/GenBank/DDBJ databases">
        <title>Denitrispirillum autotrophicum gen. nov., sp. nov., Denitrifying, Facultatively Autotrophic Bacteria Isolated from Rice Paddy Soil.</title>
        <authorList>
            <person name="Ishii S."/>
            <person name="Ashida N."/>
            <person name="Ohno H."/>
            <person name="Otsuka S."/>
            <person name="Yokota A."/>
            <person name="Senoo K."/>
        </authorList>
    </citation>
    <scope>NUCLEOTIDE SEQUENCE [LARGE SCALE GENOMIC DNA]</scope>
    <source>
        <strain evidence="2 3">TSA66</strain>
    </source>
</reference>
<evidence type="ECO:0000313" key="3">
    <source>
        <dbReference type="Proteomes" id="UP000031572"/>
    </source>
</evidence>